<gene>
    <name evidence="1" type="ORF">DPMN_084613</name>
</gene>
<comment type="caution">
    <text evidence="1">The sequence shown here is derived from an EMBL/GenBank/DDBJ whole genome shotgun (WGS) entry which is preliminary data.</text>
</comment>
<name>A0A9D3YDG3_DREPO</name>
<reference evidence="1" key="2">
    <citation type="submission" date="2020-11" db="EMBL/GenBank/DDBJ databases">
        <authorList>
            <person name="McCartney M.A."/>
            <person name="Auch B."/>
            <person name="Kono T."/>
            <person name="Mallez S."/>
            <person name="Becker A."/>
            <person name="Gohl D.M."/>
            <person name="Silverstein K.A.T."/>
            <person name="Koren S."/>
            <person name="Bechman K.B."/>
            <person name="Herman A."/>
            <person name="Abrahante J.E."/>
            <person name="Garbe J."/>
        </authorList>
    </citation>
    <scope>NUCLEOTIDE SEQUENCE</scope>
    <source>
        <strain evidence="1">Duluth1</strain>
        <tissue evidence="1">Whole animal</tissue>
    </source>
</reference>
<dbReference type="EMBL" id="JAIWYP010000016">
    <property type="protein sequence ID" value="KAH3697126.1"/>
    <property type="molecule type" value="Genomic_DNA"/>
</dbReference>
<proteinExistence type="predicted"/>
<evidence type="ECO:0000313" key="1">
    <source>
        <dbReference type="EMBL" id="KAH3697126.1"/>
    </source>
</evidence>
<evidence type="ECO:0000313" key="2">
    <source>
        <dbReference type="Proteomes" id="UP000828390"/>
    </source>
</evidence>
<protein>
    <submittedName>
        <fullName evidence="1">Uncharacterized protein</fullName>
    </submittedName>
</protein>
<keyword evidence="2" id="KW-1185">Reference proteome</keyword>
<organism evidence="1 2">
    <name type="scientific">Dreissena polymorpha</name>
    <name type="common">Zebra mussel</name>
    <name type="synonym">Mytilus polymorpha</name>
    <dbReference type="NCBI Taxonomy" id="45954"/>
    <lineage>
        <taxon>Eukaryota</taxon>
        <taxon>Metazoa</taxon>
        <taxon>Spiralia</taxon>
        <taxon>Lophotrochozoa</taxon>
        <taxon>Mollusca</taxon>
        <taxon>Bivalvia</taxon>
        <taxon>Autobranchia</taxon>
        <taxon>Heteroconchia</taxon>
        <taxon>Euheterodonta</taxon>
        <taxon>Imparidentia</taxon>
        <taxon>Neoheterodontei</taxon>
        <taxon>Myida</taxon>
        <taxon>Dreissenoidea</taxon>
        <taxon>Dreissenidae</taxon>
        <taxon>Dreissena</taxon>
    </lineage>
</organism>
<dbReference type="AlphaFoldDB" id="A0A9D3YDG3"/>
<sequence>MNLLTEFHEDRIINVASRVKNAPPLGSHFHKDQKINVASRENVPPPGGRVFQQTGIIFELTQDIIGMNLLTKFHEDRTINVVSRVKIAPPFGSHVFQAKITIFELIQHIIGTNLLSKFHEDRKINVASRVLTKLYYSHIRKNAPPPGSHVFQSTGIIFQFVQDIIGMNLLTKFHEDQTINVASRVKNAPPLGSHILSKGYHYRKINVASRVLTRKNAPSPGGHVFQPTGIIFEFVQDIIGMILLIMFHEDRTMNVASRVLTRKMPRPLEAMFLSKRNHFPSHHIISLRPFVQNIIGMNLLTKFHEDWIINVASRVLTRQMLTPHDGQKAITKAHHELDVLW</sequence>
<dbReference type="Proteomes" id="UP000828390">
    <property type="component" value="Unassembled WGS sequence"/>
</dbReference>
<reference evidence="1" key="1">
    <citation type="journal article" date="2019" name="bioRxiv">
        <title>The Genome of the Zebra Mussel, Dreissena polymorpha: A Resource for Invasive Species Research.</title>
        <authorList>
            <person name="McCartney M.A."/>
            <person name="Auch B."/>
            <person name="Kono T."/>
            <person name="Mallez S."/>
            <person name="Zhang Y."/>
            <person name="Obille A."/>
            <person name="Becker A."/>
            <person name="Abrahante J.E."/>
            <person name="Garbe J."/>
            <person name="Badalamenti J.P."/>
            <person name="Herman A."/>
            <person name="Mangelson H."/>
            <person name="Liachko I."/>
            <person name="Sullivan S."/>
            <person name="Sone E.D."/>
            <person name="Koren S."/>
            <person name="Silverstein K.A.T."/>
            <person name="Beckman K.B."/>
            <person name="Gohl D.M."/>
        </authorList>
    </citation>
    <scope>NUCLEOTIDE SEQUENCE</scope>
    <source>
        <strain evidence="1">Duluth1</strain>
        <tissue evidence="1">Whole animal</tissue>
    </source>
</reference>
<accession>A0A9D3YDG3</accession>